<reference evidence="1" key="1">
    <citation type="submission" date="2019-08" db="EMBL/GenBank/DDBJ databases">
        <authorList>
            <person name="Kucharzyk K."/>
            <person name="Murdoch R.W."/>
            <person name="Higgins S."/>
            <person name="Loffler F."/>
        </authorList>
    </citation>
    <scope>NUCLEOTIDE SEQUENCE</scope>
</reference>
<gene>
    <name evidence="1" type="ORF">SDC9_175891</name>
</gene>
<dbReference type="Pfam" id="PF13424">
    <property type="entry name" value="TPR_12"/>
    <property type="match status" value="1"/>
</dbReference>
<accession>A0A645GRI5</accession>
<proteinExistence type="predicted"/>
<dbReference type="SUPFAM" id="SSF48452">
    <property type="entry name" value="TPR-like"/>
    <property type="match status" value="1"/>
</dbReference>
<organism evidence="1">
    <name type="scientific">bioreactor metagenome</name>
    <dbReference type="NCBI Taxonomy" id="1076179"/>
    <lineage>
        <taxon>unclassified sequences</taxon>
        <taxon>metagenomes</taxon>
        <taxon>ecological metagenomes</taxon>
    </lineage>
</organism>
<protein>
    <recommendedName>
        <fullName evidence="2">Tetratricopeptide repeat protein</fullName>
    </recommendedName>
</protein>
<dbReference type="AlphaFoldDB" id="A0A645GRI5"/>
<comment type="caution">
    <text evidence="1">The sequence shown here is derived from an EMBL/GenBank/DDBJ whole genome shotgun (WGS) entry which is preliminary data.</text>
</comment>
<sequence>MIIDELRKKVKNDPSLQDNLTEAEQFILEFRIERAENRSHAYPGEAPLHFDLGAIYMEAQRYDDAVSELLEASRSPQRRTQSMALLGSCEYLRGNYESALHHCDEALSEMVRMDRHKFEVMYTRAEVLEQLGKTDEALTAFKEIYRNNARFKDVSARIKALGGEVE</sequence>
<name>A0A645GRI5_9ZZZZ</name>
<dbReference type="Gene3D" id="1.25.40.10">
    <property type="entry name" value="Tetratricopeptide repeat domain"/>
    <property type="match status" value="1"/>
</dbReference>
<dbReference type="InterPro" id="IPR011990">
    <property type="entry name" value="TPR-like_helical_dom_sf"/>
</dbReference>
<dbReference type="EMBL" id="VSSQ01078744">
    <property type="protein sequence ID" value="MPN28449.1"/>
    <property type="molecule type" value="Genomic_DNA"/>
</dbReference>
<evidence type="ECO:0000313" key="1">
    <source>
        <dbReference type="EMBL" id="MPN28449.1"/>
    </source>
</evidence>
<dbReference type="InterPro" id="IPR019734">
    <property type="entry name" value="TPR_rpt"/>
</dbReference>
<evidence type="ECO:0008006" key="2">
    <source>
        <dbReference type="Google" id="ProtNLM"/>
    </source>
</evidence>
<dbReference type="SMART" id="SM00028">
    <property type="entry name" value="TPR"/>
    <property type="match status" value="3"/>
</dbReference>